<dbReference type="InterPro" id="IPR050571">
    <property type="entry name" value="Class-IV_PLP-Dep_Aminotrnsfr"/>
</dbReference>
<dbReference type="PANTHER" id="PTHR42743">
    <property type="entry name" value="AMINO-ACID AMINOTRANSFERASE"/>
    <property type="match status" value="1"/>
</dbReference>
<dbReference type="InterPro" id="IPR043132">
    <property type="entry name" value="BCAT-like_C"/>
</dbReference>
<dbReference type="Proteomes" id="UP000034736">
    <property type="component" value="Unassembled WGS sequence"/>
</dbReference>
<evidence type="ECO:0008006" key="4">
    <source>
        <dbReference type="Google" id="ProtNLM"/>
    </source>
</evidence>
<dbReference type="Pfam" id="PF01063">
    <property type="entry name" value="Aminotran_4"/>
    <property type="match status" value="1"/>
</dbReference>
<protein>
    <recommendedName>
        <fullName evidence="4">Aminotransferase class IV</fullName>
    </recommendedName>
</protein>
<dbReference type="InterPro" id="IPR001544">
    <property type="entry name" value="Aminotrans_IV"/>
</dbReference>
<dbReference type="Gene3D" id="3.30.470.10">
    <property type="match status" value="1"/>
</dbReference>
<reference evidence="2 3" key="1">
    <citation type="journal article" date="2015" name="Nature">
        <title>rRNA introns, odd ribosomes, and small enigmatic genomes across a large radiation of phyla.</title>
        <authorList>
            <person name="Brown C.T."/>
            <person name="Hug L.A."/>
            <person name="Thomas B.C."/>
            <person name="Sharon I."/>
            <person name="Castelle C.J."/>
            <person name="Singh A."/>
            <person name="Wilkins M.J."/>
            <person name="Williams K.H."/>
            <person name="Banfield J.F."/>
        </authorList>
    </citation>
    <scope>NUCLEOTIDE SEQUENCE [LARGE SCALE GENOMIC DNA]</scope>
</reference>
<dbReference type="Gene3D" id="3.20.10.10">
    <property type="entry name" value="D-amino Acid Aminotransferase, subunit A, domain 2"/>
    <property type="match status" value="1"/>
</dbReference>
<dbReference type="SUPFAM" id="SSF56752">
    <property type="entry name" value="D-aminoacid aminotransferase-like PLP-dependent enzymes"/>
    <property type="match status" value="1"/>
</dbReference>
<dbReference type="AlphaFoldDB" id="A0A0G1H542"/>
<organism evidence="2 3">
    <name type="scientific">Candidatus Giovannonibacteria bacterium GW2011_GWA2_44_13b</name>
    <dbReference type="NCBI Taxonomy" id="1618647"/>
    <lineage>
        <taxon>Bacteria</taxon>
        <taxon>Candidatus Giovannoniibacteriota</taxon>
    </lineage>
</organism>
<dbReference type="InterPro" id="IPR036038">
    <property type="entry name" value="Aminotransferase-like"/>
</dbReference>
<accession>A0A0G1H542</accession>
<dbReference type="PANTHER" id="PTHR42743:SF13">
    <property type="entry name" value="P-LOOP CONTAINING NUCLEOSIDE TRIPHOSPHATE HYDROLASE PROTEIN"/>
    <property type="match status" value="1"/>
</dbReference>
<name>A0A0G1H542_9BACT</name>
<comment type="similarity">
    <text evidence="1">Belongs to the class-IV pyridoxal-phosphate-dependent aminotransferase family.</text>
</comment>
<dbReference type="GO" id="GO:0003824">
    <property type="term" value="F:catalytic activity"/>
    <property type="evidence" value="ECO:0007669"/>
    <property type="project" value="InterPro"/>
</dbReference>
<evidence type="ECO:0000313" key="2">
    <source>
        <dbReference type="EMBL" id="KKT41588.1"/>
    </source>
</evidence>
<dbReference type="STRING" id="1618647.UW30_C0006G0015"/>
<comment type="caution">
    <text evidence="2">The sequence shown here is derived from an EMBL/GenBank/DDBJ whole genome shotgun (WGS) entry which is preliminary data.</text>
</comment>
<evidence type="ECO:0000256" key="1">
    <source>
        <dbReference type="ARBA" id="ARBA00009320"/>
    </source>
</evidence>
<sequence length="298" mass="33868">MGQAVYSKGSWRPWVKIESDLGLWRADGALEVLEAQYGALFHFDEHFERLVKSCSGYKDLDMSQLPSESEVREHVEHLLKKESSNAIVHILVTPGTSADLKNTDGFPEMVIDVRRLENSSDAPPLKLITKNVRRYFPEFKLTAGYGYARRFQAEAAGEGYDNFLYWGERTGILEGPYENFFVVTKTGCLYTPASNVLKGVTRKIFLELAKKSDIFTEVCEVPWAIHLGYLERCSEAFLSSTTKGGIPAKESGDISQIRQIDGYDHFEVGADTRSAELKRLFLEYRENYFASRRKKTET</sequence>
<dbReference type="EMBL" id="LCHU01000006">
    <property type="protein sequence ID" value="KKT41588.1"/>
    <property type="molecule type" value="Genomic_DNA"/>
</dbReference>
<dbReference type="GO" id="GO:0046394">
    <property type="term" value="P:carboxylic acid biosynthetic process"/>
    <property type="evidence" value="ECO:0007669"/>
    <property type="project" value="UniProtKB-ARBA"/>
</dbReference>
<evidence type="ECO:0000313" key="3">
    <source>
        <dbReference type="Proteomes" id="UP000034736"/>
    </source>
</evidence>
<dbReference type="InterPro" id="IPR043131">
    <property type="entry name" value="BCAT-like_N"/>
</dbReference>
<gene>
    <name evidence="2" type="ORF">UW30_C0006G0015</name>
</gene>
<proteinExistence type="inferred from homology"/>